<name>A0A1X2H5K2_SYNRA</name>
<dbReference type="InterPro" id="IPR031926">
    <property type="entry name" value="TMEM135_N"/>
</dbReference>
<accession>A0A1X2H5K2</accession>
<feature type="transmembrane region" description="Helical" evidence="1">
    <location>
        <begin position="411"/>
        <end position="434"/>
    </location>
</feature>
<feature type="transmembrane region" description="Helical" evidence="1">
    <location>
        <begin position="365"/>
        <end position="381"/>
    </location>
</feature>
<feature type="transmembrane region" description="Helical" evidence="1">
    <location>
        <begin position="98"/>
        <end position="116"/>
    </location>
</feature>
<dbReference type="InParanoid" id="A0A1X2H5K2"/>
<dbReference type="OMA" id="RMDLALY"/>
<proteinExistence type="predicted"/>
<dbReference type="EMBL" id="MCGN01000008">
    <property type="protein sequence ID" value="ORY93755.1"/>
    <property type="molecule type" value="Genomic_DNA"/>
</dbReference>
<keyword evidence="4" id="KW-1185">Reference proteome</keyword>
<feature type="domain" description="Transmembrane protein 135 N-terminal" evidence="2">
    <location>
        <begin position="269"/>
        <end position="405"/>
    </location>
</feature>
<dbReference type="OrthoDB" id="291792at2759"/>
<sequence>MDSKRLQANQRTSSYQRLKAKLHRDPASYADITEQKKTWPRPDNLPELWIHATKGGARAFLLAYGLRGGVNFCLYLLRVLRRRARFSRILEASFKHETAIRFGSMFGVFAFLWKFVNNGMRIYRNKDDRLNGFVAGGVAGLAILCERADRRADIAQQLLVRALQGGYNAGKARDILHFKNGDALLFGICCAQILYAYTMQPDTLAPGYYSFMLKTAKVPKDVLQLNARNVRGLPISSSETLEIIKRYRPTSNALAIAKAVPSHPPAVPCEVIHPWIDGCQTTALERFLKVCQGMLPIYGTLHFVPMLLFRTGQFAKSPVQMLSKTAVATLKSCSFLGLFVMLYQYQICMHRKALDAGLLTTNSKYLYGIFGFFCSYPALFLEEKKRRGELALYCLPIALKSFYQILYQRKLIVRIQHFEVMLTSFAMAIIMSFYQDEPEVLSSFVRKLMFKFFGRN</sequence>
<evidence type="ECO:0000259" key="2">
    <source>
        <dbReference type="Pfam" id="PF15982"/>
    </source>
</evidence>
<feature type="transmembrane region" description="Helical" evidence="1">
    <location>
        <begin position="326"/>
        <end position="345"/>
    </location>
</feature>
<comment type="caution">
    <text evidence="3">The sequence shown here is derived from an EMBL/GenBank/DDBJ whole genome shotgun (WGS) entry which is preliminary data.</text>
</comment>
<dbReference type="InterPro" id="IPR026749">
    <property type="entry name" value="Tmem135"/>
</dbReference>
<protein>
    <recommendedName>
        <fullName evidence="2">Transmembrane protein 135 N-terminal domain-containing protein</fullName>
    </recommendedName>
</protein>
<dbReference type="PANTHER" id="PTHR12459:SF6">
    <property type="entry name" value="GB|AAD46013.1"/>
    <property type="match status" value="1"/>
</dbReference>
<reference evidence="3 4" key="1">
    <citation type="submission" date="2016-07" db="EMBL/GenBank/DDBJ databases">
        <title>Pervasive Adenine N6-methylation of Active Genes in Fungi.</title>
        <authorList>
            <consortium name="DOE Joint Genome Institute"/>
            <person name="Mondo S.J."/>
            <person name="Dannebaum R.O."/>
            <person name="Kuo R.C."/>
            <person name="Labutti K."/>
            <person name="Haridas S."/>
            <person name="Kuo A."/>
            <person name="Salamov A."/>
            <person name="Ahrendt S.R."/>
            <person name="Lipzen A."/>
            <person name="Sullivan W."/>
            <person name="Andreopoulos W.B."/>
            <person name="Clum A."/>
            <person name="Lindquist E."/>
            <person name="Daum C."/>
            <person name="Ramamoorthy G.K."/>
            <person name="Gryganskyi A."/>
            <person name="Culley D."/>
            <person name="Magnuson J.K."/>
            <person name="James T.Y."/>
            <person name="O'Malley M.A."/>
            <person name="Stajich J.E."/>
            <person name="Spatafora J.W."/>
            <person name="Visel A."/>
            <person name="Grigoriev I.V."/>
        </authorList>
    </citation>
    <scope>NUCLEOTIDE SEQUENCE [LARGE SCALE GENOMIC DNA]</scope>
    <source>
        <strain evidence="3 4">NRRL 2496</strain>
    </source>
</reference>
<dbReference type="Pfam" id="PF15982">
    <property type="entry name" value="TMEM135_C_rich"/>
    <property type="match status" value="1"/>
</dbReference>
<dbReference type="AlphaFoldDB" id="A0A1X2H5K2"/>
<dbReference type="Proteomes" id="UP000242180">
    <property type="component" value="Unassembled WGS sequence"/>
</dbReference>
<keyword evidence="1" id="KW-1133">Transmembrane helix</keyword>
<evidence type="ECO:0000313" key="3">
    <source>
        <dbReference type="EMBL" id="ORY93755.1"/>
    </source>
</evidence>
<organism evidence="3 4">
    <name type="scientific">Syncephalastrum racemosum</name>
    <name type="common">Filamentous fungus</name>
    <dbReference type="NCBI Taxonomy" id="13706"/>
    <lineage>
        <taxon>Eukaryota</taxon>
        <taxon>Fungi</taxon>
        <taxon>Fungi incertae sedis</taxon>
        <taxon>Mucoromycota</taxon>
        <taxon>Mucoromycotina</taxon>
        <taxon>Mucoromycetes</taxon>
        <taxon>Mucorales</taxon>
        <taxon>Syncephalastraceae</taxon>
        <taxon>Syncephalastrum</taxon>
    </lineage>
</organism>
<gene>
    <name evidence="3" type="ORF">BCR43DRAFT_495271</name>
</gene>
<dbReference type="Pfam" id="PF02466">
    <property type="entry name" value="Tim17"/>
    <property type="match status" value="1"/>
</dbReference>
<evidence type="ECO:0000313" key="4">
    <source>
        <dbReference type="Proteomes" id="UP000242180"/>
    </source>
</evidence>
<dbReference type="PANTHER" id="PTHR12459">
    <property type="entry name" value="TRANSMEMBRANE PROTEIN 135-RELATED"/>
    <property type="match status" value="1"/>
</dbReference>
<keyword evidence="1" id="KW-0472">Membrane</keyword>
<feature type="transmembrane region" description="Helical" evidence="1">
    <location>
        <begin position="59"/>
        <end position="77"/>
    </location>
</feature>
<keyword evidence="1" id="KW-0812">Transmembrane</keyword>
<evidence type="ECO:0000256" key="1">
    <source>
        <dbReference type="SAM" id="Phobius"/>
    </source>
</evidence>